<sequence length="349" mass="39847">MTAAKSLFYRENYPIFQNKMYSSREAGIHCPKGNIDLIVDQKTGIIFNCQFDESRVQYDKDYHNEQGLSHAFSQHLNDVARRIIQAMGKENLVEVGCGKGLFLDMLSAQGVDITGFDPTYSGDNPRIRPEYFTQDTPISCDGIILRHVLEHIKDPADFLHFLKKAAPEHCKIYIEVPAFEWIAANNAWYDIFYEHVNYFRLDDFKRLFSTVIEGGYVFNQQYIYVIANLADLCERIEVDQQSIDASFPIDQLIAEKVDRSKKITLWGGASKGVIFAMNLARLGIEVDHVIDINPKKQNRFLAATGIKVESPDDVLPQLADGENIYVMNSGYLAEIKQMTGQRFNYITLD</sequence>
<evidence type="ECO:0008006" key="3">
    <source>
        <dbReference type="Google" id="ProtNLM"/>
    </source>
</evidence>
<reference evidence="1 2" key="1">
    <citation type="submission" date="2015-01" db="EMBL/GenBank/DDBJ databases">
        <title>Erwinia tracheiphila.</title>
        <authorList>
            <person name="Shapiro L.R."/>
        </authorList>
    </citation>
    <scope>NUCLEOTIDE SEQUENCE [LARGE SCALE GENOMIC DNA]</scope>
    <source>
        <strain evidence="1 2">BuffGH</strain>
    </source>
</reference>
<dbReference type="AlphaFoldDB" id="A0A0M2KEI7"/>
<dbReference type="Gene3D" id="3.40.50.720">
    <property type="entry name" value="NAD(P)-binding Rossmann-like Domain"/>
    <property type="match status" value="1"/>
</dbReference>
<name>A0A0M2KEI7_9GAMM</name>
<gene>
    <name evidence="1" type="ORF">SY86_10365</name>
</gene>
<dbReference type="Proteomes" id="UP000033924">
    <property type="component" value="Unassembled WGS sequence"/>
</dbReference>
<dbReference type="RefSeq" id="WP_020323345.1">
    <property type="nucleotide sequence ID" value="NZ_CP089932.1"/>
</dbReference>
<protein>
    <recommendedName>
        <fullName evidence="3">Methyltransferase domain-containing protein</fullName>
    </recommendedName>
</protein>
<dbReference type="Gene3D" id="3.40.50.150">
    <property type="entry name" value="Vaccinia Virus protein VP39"/>
    <property type="match status" value="1"/>
</dbReference>
<organism evidence="1 2">
    <name type="scientific">Erwinia tracheiphila</name>
    <dbReference type="NCBI Taxonomy" id="65700"/>
    <lineage>
        <taxon>Bacteria</taxon>
        <taxon>Pseudomonadati</taxon>
        <taxon>Pseudomonadota</taxon>
        <taxon>Gammaproteobacteria</taxon>
        <taxon>Enterobacterales</taxon>
        <taxon>Erwiniaceae</taxon>
        <taxon>Erwinia</taxon>
    </lineage>
</organism>
<comment type="caution">
    <text evidence="1">The sequence shown here is derived from an EMBL/GenBank/DDBJ whole genome shotgun (WGS) entry which is preliminary data.</text>
</comment>
<dbReference type="PATRIC" id="fig|65700.7.peg.2616"/>
<dbReference type="InterPro" id="IPR029063">
    <property type="entry name" value="SAM-dependent_MTases_sf"/>
</dbReference>
<proteinExistence type="predicted"/>
<dbReference type="STRING" id="65700.SY86_10365"/>
<dbReference type="Pfam" id="PF13489">
    <property type="entry name" value="Methyltransf_23"/>
    <property type="match status" value="1"/>
</dbReference>
<keyword evidence="2" id="KW-1185">Reference proteome</keyword>
<dbReference type="SUPFAM" id="SSF53335">
    <property type="entry name" value="S-adenosyl-L-methionine-dependent methyltransferases"/>
    <property type="match status" value="1"/>
</dbReference>
<dbReference type="EMBL" id="JXNU01000003">
    <property type="protein sequence ID" value="KKF35737.1"/>
    <property type="molecule type" value="Genomic_DNA"/>
</dbReference>
<evidence type="ECO:0000313" key="1">
    <source>
        <dbReference type="EMBL" id="KKF35737.1"/>
    </source>
</evidence>
<evidence type="ECO:0000313" key="2">
    <source>
        <dbReference type="Proteomes" id="UP000033924"/>
    </source>
</evidence>
<accession>A0A0M2KEI7</accession>